<dbReference type="RefSeq" id="WP_187577888.1">
    <property type="nucleotide sequence ID" value="NZ_CP060713.1"/>
</dbReference>
<reference evidence="4 5" key="1">
    <citation type="submission" date="2020-08" db="EMBL/GenBank/DDBJ databases">
        <title>Genome sequence of Nocardioides mesophilus KACC 16243T.</title>
        <authorList>
            <person name="Hyun D.-W."/>
            <person name="Bae J.-W."/>
        </authorList>
    </citation>
    <scope>NUCLEOTIDE SEQUENCE [LARGE SCALE GENOMIC DNA]</scope>
    <source>
        <strain evidence="4 5">KACC 16243</strain>
    </source>
</reference>
<feature type="transmembrane region" description="Helical" evidence="2">
    <location>
        <begin position="307"/>
        <end position="327"/>
    </location>
</feature>
<name>A0A7G9R8X0_9ACTN</name>
<organism evidence="4 5">
    <name type="scientific">Nocardioides mesophilus</name>
    <dbReference type="NCBI Taxonomy" id="433659"/>
    <lineage>
        <taxon>Bacteria</taxon>
        <taxon>Bacillati</taxon>
        <taxon>Actinomycetota</taxon>
        <taxon>Actinomycetes</taxon>
        <taxon>Propionibacteriales</taxon>
        <taxon>Nocardioidaceae</taxon>
        <taxon>Nocardioides</taxon>
    </lineage>
</organism>
<keyword evidence="2" id="KW-0472">Membrane</keyword>
<dbReference type="KEGG" id="nmes:H9L09_16235"/>
<dbReference type="InterPro" id="IPR006311">
    <property type="entry name" value="TAT_signal"/>
</dbReference>
<feature type="compositionally biased region" description="Basic residues" evidence="1">
    <location>
        <begin position="248"/>
        <end position="263"/>
    </location>
</feature>
<feature type="region of interest" description="Disordered" evidence="1">
    <location>
        <begin position="144"/>
        <end position="297"/>
    </location>
</feature>
<evidence type="ECO:0000256" key="3">
    <source>
        <dbReference type="SAM" id="SignalP"/>
    </source>
</evidence>
<dbReference type="EMBL" id="CP060713">
    <property type="protein sequence ID" value="QNN52045.1"/>
    <property type="molecule type" value="Genomic_DNA"/>
</dbReference>
<dbReference type="AlphaFoldDB" id="A0A7G9R8X0"/>
<sequence length="335" mass="31408">MSSVRRFAGAAVTLGAVAATLLAAPVVAPASAAGGFCSGGGVNVVVDFKELGGGVQKGCDPNGAGRTADQVAPAAGFTLSYVRSQPGFVCQVSGEPTADPCAKTPPSNAYWGLWWSDGTSATWTYSSQGAGSLKVPSGGSIAFSWNGDTGSNPPGAAPAQATAGTPTPTKSPTSAPTASAGGGGTGGAGGTGGSGGTATGGTGSAGTGTAPAPTGPTAAVSTRAAPAAGTSKGGSPASAASDGAGTTKRAHPGRSGRSGRHAAGRTATAAASPGVAPTGPVTSPAAAAETPQTAPAAATVEEGRLPLWAPLGLLGAVLAGTATALVVRRRGRPPL</sequence>
<evidence type="ECO:0000313" key="5">
    <source>
        <dbReference type="Proteomes" id="UP000515947"/>
    </source>
</evidence>
<proteinExistence type="predicted"/>
<keyword evidence="2" id="KW-1133">Transmembrane helix</keyword>
<accession>A0A7G9R8X0</accession>
<feature type="compositionally biased region" description="Low complexity" evidence="1">
    <location>
        <begin position="264"/>
        <end position="274"/>
    </location>
</feature>
<keyword evidence="5" id="KW-1185">Reference proteome</keyword>
<evidence type="ECO:0000313" key="4">
    <source>
        <dbReference type="EMBL" id="QNN52045.1"/>
    </source>
</evidence>
<feature type="compositionally biased region" description="Low complexity" evidence="1">
    <location>
        <begin position="207"/>
        <end position="247"/>
    </location>
</feature>
<dbReference type="PROSITE" id="PS51318">
    <property type="entry name" value="TAT"/>
    <property type="match status" value="1"/>
</dbReference>
<gene>
    <name evidence="4" type="ORF">H9L09_16235</name>
</gene>
<evidence type="ECO:0000256" key="1">
    <source>
        <dbReference type="SAM" id="MobiDB-lite"/>
    </source>
</evidence>
<dbReference type="Proteomes" id="UP000515947">
    <property type="component" value="Chromosome"/>
</dbReference>
<keyword evidence="2" id="KW-0812">Transmembrane</keyword>
<protein>
    <submittedName>
        <fullName evidence="4">Uncharacterized protein</fullName>
    </submittedName>
</protein>
<feature type="signal peptide" evidence="3">
    <location>
        <begin position="1"/>
        <end position="23"/>
    </location>
</feature>
<evidence type="ECO:0000256" key="2">
    <source>
        <dbReference type="SAM" id="Phobius"/>
    </source>
</evidence>
<feature type="chain" id="PRO_5039422811" evidence="3">
    <location>
        <begin position="24"/>
        <end position="335"/>
    </location>
</feature>
<feature type="compositionally biased region" description="Low complexity" evidence="1">
    <location>
        <begin position="284"/>
        <end position="297"/>
    </location>
</feature>
<feature type="compositionally biased region" description="Low complexity" evidence="1">
    <location>
        <begin position="153"/>
        <end position="179"/>
    </location>
</feature>
<keyword evidence="3" id="KW-0732">Signal</keyword>
<feature type="compositionally biased region" description="Gly residues" evidence="1">
    <location>
        <begin position="180"/>
        <end position="206"/>
    </location>
</feature>